<evidence type="ECO:0000313" key="2">
    <source>
        <dbReference type="EMBL" id="QYD67888.1"/>
    </source>
</evidence>
<accession>A0ABX8UG78</accession>
<evidence type="ECO:0000313" key="3">
    <source>
        <dbReference type="Proteomes" id="UP000826462"/>
    </source>
</evidence>
<evidence type="ECO:0000259" key="1">
    <source>
        <dbReference type="Pfam" id="PF05239"/>
    </source>
</evidence>
<dbReference type="InterPro" id="IPR014747">
    <property type="entry name" value="Bac_photo_RC_H_C"/>
</dbReference>
<dbReference type="InterPro" id="IPR011033">
    <property type="entry name" value="PRC_barrel-like_sf"/>
</dbReference>
<sequence>MMLRNIDSLKGCTVAPNDGEMGHVEQLYFDDEAWGVRYLVVKASDWANGRRVLISPYSVVRTAVAIRIHVDLTRQQVTALLDTRRPVSHLGCQVR</sequence>
<proteinExistence type="predicted"/>
<dbReference type="EMBL" id="CP080095">
    <property type="protein sequence ID" value="QYD67888.1"/>
    <property type="molecule type" value="Genomic_DNA"/>
</dbReference>
<protein>
    <submittedName>
        <fullName evidence="2">PRC-barrel domain-containing protein</fullName>
    </submittedName>
</protein>
<keyword evidence="3" id="KW-1185">Reference proteome</keyword>
<organism evidence="2 3">
    <name type="scientific">Paraburkholderia edwinii</name>
    <dbReference type="NCBI Taxonomy" id="2861782"/>
    <lineage>
        <taxon>Bacteria</taxon>
        <taxon>Pseudomonadati</taxon>
        <taxon>Pseudomonadota</taxon>
        <taxon>Betaproteobacteria</taxon>
        <taxon>Burkholderiales</taxon>
        <taxon>Burkholderiaceae</taxon>
        <taxon>Paraburkholderia</taxon>
    </lineage>
</organism>
<gene>
    <name evidence="2" type="ORF">KZJ38_16400</name>
</gene>
<reference evidence="2 3" key="1">
    <citation type="submission" date="2021-07" db="EMBL/GenBank/DDBJ databases">
        <title>Paraburkholderia edwinii protects Aspergillus sp. from phenazines by acting as a toxin sponge.</title>
        <authorList>
            <person name="Dahlstrom K.M."/>
            <person name="Newman D.K."/>
        </authorList>
    </citation>
    <scope>NUCLEOTIDE SEQUENCE [LARGE SCALE GENOMIC DNA]</scope>
    <source>
        <strain evidence="2 3">Pe01</strain>
    </source>
</reference>
<dbReference type="InterPro" id="IPR027275">
    <property type="entry name" value="PRC-brl_dom"/>
</dbReference>
<name>A0ABX8UG78_9BURK</name>
<dbReference type="Pfam" id="PF05239">
    <property type="entry name" value="PRC"/>
    <property type="match status" value="1"/>
</dbReference>
<dbReference type="RefSeq" id="WP_219797220.1">
    <property type="nucleotide sequence ID" value="NZ_CP080095.1"/>
</dbReference>
<dbReference type="Proteomes" id="UP000826462">
    <property type="component" value="Chromosome 1"/>
</dbReference>
<dbReference type="SUPFAM" id="SSF50346">
    <property type="entry name" value="PRC-barrel domain"/>
    <property type="match status" value="1"/>
</dbReference>
<dbReference type="Gene3D" id="3.90.50.10">
    <property type="entry name" value="Photosynthetic Reaction Center, subunit H, domain 2"/>
    <property type="match status" value="1"/>
</dbReference>
<feature type="domain" description="PRC-barrel" evidence="1">
    <location>
        <begin position="6"/>
        <end position="71"/>
    </location>
</feature>